<keyword evidence="3" id="KW-1185">Reference proteome</keyword>
<dbReference type="Gene3D" id="3.60.21.10">
    <property type="match status" value="1"/>
</dbReference>
<organism evidence="2 3">
    <name type="scientific">Pirellula staleyi (strain ATCC 27377 / DSM 6068 / ICPB 4128)</name>
    <name type="common">Pirella staleyi</name>
    <dbReference type="NCBI Taxonomy" id="530564"/>
    <lineage>
        <taxon>Bacteria</taxon>
        <taxon>Pseudomonadati</taxon>
        <taxon>Planctomycetota</taxon>
        <taxon>Planctomycetia</taxon>
        <taxon>Pirellulales</taxon>
        <taxon>Pirellulaceae</taxon>
        <taxon>Pirellula</taxon>
    </lineage>
</organism>
<dbReference type="eggNOG" id="COG2908">
    <property type="taxonomic scope" value="Bacteria"/>
</dbReference>
<reference evidence="2 3" key="1">
    <citation type="journal article" date="2009" name="Stand. Genomic Sci.">
        <title>Complete genome sequence of Pirellula staleyi type strain (ATCC 27377).</title>
        <authorList>
            <person name="Clum A."/>
            <person name="Tindall B.J."/>
            <person name="Sikorski J."/>
            <person name="Ivanova N."/>
            <person name="Mavrommatis K."/>
            <person name="Lucas S."/>
            <person name="Glavina del Rio T."/>
            <person name="Nolan M."/>
            <person name="Chen F."/>
            <person name="Tice H."/>
            <person name="Pitluck S."/>
            <person name="Cheng J.F."/>
            <person name="Chertkov O."/>
            <person name="Brettin T."/>
            <person name="Han C."/>
            <person name="Detter J.C."/>
            <person name="Kuske C."/>
            <person name="Bruce D."/>
            <person name="Goodwin L."/>
            <person name="Ovchinikova G."/>
            <person name="Pati A."/>
            <person name="Mikhailova N."/>
            <person name="Chen A."/>
            <person name="Palaniappan K."/>
            <person name="Land M."/>
            <person name="Hauser L."/>
            <person name="Chang Y.J."/>
            <person name="Jeffries C.D."/>
            <person name="Chain P."/>
            <person name="Rohde M."/>
            <person name="Goker M."/>
            <person name="Bristow J."/>
            <person name="Eisen J.A."/>
            <person name="Markowitz V."/>
            <person name="Hugenholtz P."/>
            <person name="Kyrpides N.C."/>
            <person name="Klenk H.P."/>
            <person name="Lapidus A."/>
        </authorList>
    </citation>
    <scope>NUCLEOTIDE SEQUENCE [LARGE SCALE GENOMIC DNA]</scope>
    <source>
        <strain evidence="3">ATCC 27377 / DSM 6068 / ICPB 4128</strain>
    </source>
</reference>
<dbReference type="STRING" id="530564.Psta_0086"/>
<dbReference type="EMBL" id="CP001848">
    <property type="protein sequence ID" value="ADB14783.1"/>
    <property type="molecule type" value="Genomic_DNA"/>
</dbReference>
<dbReference type="Pfam" id="PF00149">
    <property type="entry name" value="Metallophos"/>
    <property type="match status" value="1"/>
</dbReference>
<dbReference type="OrthoDB" id="247902at2"/>
<evidence type="ECO:0000313" key="3">
    <source>
        <dbReference type="Proteomes" id="UP000001887"/>
    </source>
</evidence>
<proteinExistence type="predicted"/>
<feature type="domain" description="Calcineurin-like phosphoesterase" evidence="1">
    <location>
        <begin position="5"/>
        <end position="205"/>
    </location>
</feature>
<dbReference type="GO" id="GO:0016787">
    <property type="term" value="F:hydrolase activity"/>
    <property type="evidence" value="ECO:0007669"/>
    <property type="project" value="InterPro"/>
</dbReference>
<dbReference type="InterPro" id="IPR004843">
    <property type="entry name" value="Calcineurin-like_PHP"/>
</dbReference>
<dbReference type="Proteomes" id="UP000001887">
    <property type="component" value="Chromosome"/>
</dbReference>
<gene>
    <name evidence="2" type="ordered locus">Psta_0086</name>
</gene>
<name>D2R0B5_PIRSD</name>
<protein>
    <recommendedName>
        <fullName evidence="1">Calcineurin-like phosphoesterase domain-containing protein</fullName>
    </recommendedName>
</protein>
<dbReference type="KEGG" id="psl:Psta_0086"/>
<dbReference type="InterPro" id="IPR029052">
    <property type="entry name" value="Metallo-depent_PP-like"/>
</dbReference>
<sequence>MPDTVFVSDLHLYSARSQPVRFELPMHQCAAEVQTMVLGGDIFDFRWSTLGDTDATIVAAMRWLDDLVASHAQCQFHFVLGNHDYNEKFVTELERYALQRSNLDIHHYWLRLDQNIFLHGDAADHPAMCADRLIARRDKWRHDESRTRLHHAMYDLAVRANLHKLASHVMNRPQKVVGRIHQYLRRIGQGPDQGVEQVYFGHTHAAINALVYDGMTFHNGGAPITGLDFRIVDVAS</sequence>
<dbReference type="SUPFAM" id="SSF56300">
    <property type="entry name" value="Metallo-dependent phosphatases"/>
    <property type="match status" value="1"/>
</dbReference>
<dbReference type="HOGENOM" id="CLU_1174552_0_0_0"/>
<dbReference type="AlphaFoldDB" id="D2R0B5"/>
<evidence type="ECO:0000313" key="2">
    <source>
        <dbReference type="EMBL" id="ADB14783.1"/>
    </source>
</evidence>
<accession>D2R0B5</accession>
<evidence type="ECO:0000259" key="1">
    <source>
        <dbReference type="Pfam" id="PF00149"/>
    </source>
</evidence>